<evidence type="ECO:0000256" key="2">
    <source>
        <dbReference type="SAM" id="Phobius"/>
    </source>
</evidence>
<evidence type="ECO:0000313" key="3">
    <source>
        <dbReference type="EMBL" id="TYT61932.1"/>
    </source>
</evidence>
<dbReference type="RefSeq" id="WP_149081493.1">
    <property type="nucleotide sequence ID" value="NZ_VTAW01000012.1"/>
</dbReference>
<keyword evidence="2" id="KW-0812">Transmembrane</keyword>
<comment type="caution">
    <text evidence="3">The sequence shown here is derived from an EMBL/GenBank/DDBJ whole genome shotgun (WGS) entry which is preliminary data.</text>
</comment>
<sequence length="277" mass="30182">MTDTDDEIEIEIERDEYVERAASDGHGGESEPSHEYASNDEYRGNGERTESDDRDGYDHGNGFDSPTRELEEELGRIDLETTPEGYVEGRVSALESLDETRVRLEVTLPHGEVLEFVLEKPIPWSEEFLLARIVEDVGYDATSISHIVGEGIPLVRTDAGANAEDDAPDWKTTTVHAVGDVILSSLGGRYQLEERRSPEWRLVDPLERRAHEDDGGGRDIAKGLGTLLILLAPIAAAVGAIVATTGGITISIPIIVTVLTALVLALFGFSFVAGSRR</sequence>
<protein>
    <submittedName>
        <fullName evidence="3">Uncharacterized protein</fullName>
    </submittedName>
</protein>
<dbReference type="EMBL" id="VTAW01000012">
    <property type="protein sequence ID" value="TYT61932.1"/>
    <property type="molecule type" value="Genomic_DNA"/>
</dbReference>
<feature type="compositionally biased region" description="Acidic residues" evidence="1">
    <location>
        <begin position="1"/>
        <end position="14"/>
    </location>
</feature>
<feature type="transmembrane region" description="Helical" evidence="2">
    <location>
        <begin position="250"/>
        <end position="273"/>
    </location>
</feature>
<feature type="region of interest" description="Disordered" evidence="1">
    <location>
        <begin position="1"/>
        <end position="69"/>
    </location>
</feature>
<proteinExistence type="predicted"/>
<dbReference type="Proteomes" id="UP000324104">
    <property type="component" value="Unassembled WGS sequence"/>
</dbReference>
<feature type="transmembrane region" description="Helical" evidence="2">
    <location>
        <begin position="224"/>
        <end position="244"/>
    </location>
</feature>
<evidence type="ECO:0000256" key="1">
    <source>
        <dbReference type="SAM" id="MobiDB-lite"/>
    </source>
</evidence>
<keyword evidence="4" id="KW-1185">Reference proteome</keyword>
<accession>A0A5D5AQ63</accession>
<evidence type="ECO:0000313" key="4">
    <source>
        <dbReference type="Proteomes" id="UP000324104"/>
    </source>
</evidence>
<keyword evidence="2" id="KW-1133">Transmembrane helix</keyword>
<gene>
    <name evidence="3" type="ORF">FYC77_10675</name>
</gene>
<keyword evidence="2" id="KW-0472">Membrane</keyword>
<organism evidence="3 4">
    <name type="scientific">Natrialba swarupiae</name>
    <dbReference type="NCBI Taxonomy" id="2448032"/>
    <lineage>
        <taxon>Archaea</taxon>
        <taxon>Methanobacteriati</taxon>
        <taxon>Methanobacteriota</taxon>
        <taxon>Stenosarchaea group</taxon>
        <taxon>Halobacteria</taxon>
        <taxon>Halobacteriales</taxon>
        <taxon>Natrialbaceae</taxon>
        <taxon>Natrialba</taxon>
    </lineage>
</organism>
<reference evidence="3 4" key="1">
    <citation type="submission" date="2019-08" db="EMBL/GenBank/DDBJ databases">
        <title>Archaea genome.</title>
        <authorList>
            <person name="Kajale S."/>
            <person name="Shouche Y."/>
            <person name="Deshpande N."/>
            <person name="Sharma A."/>
        </authorList>
    </citation>
    <scope>NUCLEOTIDE SEQUENCE [LARGE SCALE GENOMIC DNA]</scope>
    <source>
        <strain evidence="3 4">ESP3B_9</strain>
    </source>
</reference>
<feature type="compositionally biased region" description="Basic and acidic residues" evidence="1">
    <location>
        <begin position="15"/>
        <end position="34"/>
    </location>
</feature>
<name>A0A5D5AQ63_9EURY</name>
<feature type="compositionally biased region" description="Basic and acidic residues" evidence="1">
    <location>
        <begin position="40"/>
        <end position="58"/>
    </location>
</feature>
<dbReference type="AlphaFoldDB" id="A0A5D5AQ63"/>